<dbReference type="GO" id="GO:0030170">
    <property type="term" value="F:pyridoxal phosphate binding"/>
    <property type="evidence" value="ECO:0007669"/>
    <property type="project" value="UniProtKB-UniRule"/>
</dbReference>
<dbReference type="Gene3D" id="3.20.20.10">
    <property type="entry name" value="Alanine racemase"/>
    <property type="match status" value="1"/>
</dbReference>
<evidence type="ECO:0000313" key="6">
    <source>
        <dbReference type="EMBL" id="CUH50457.1"/>
    </source>
</evidence>
<evidence type="ECO:0000256" key="4">
    <source>
        <dbReference type="RuleBase" id="RU004514"/>
    </source>
</evidence>
<dbReference type="CDD" id="cd00635">
    <property type="entry name" value="PLPDE_III_YBL036c_like"/>
    <property type="match status" value="1"/>
</dbReference>
<evidence type="ECO:0000313" key="7">
    <source>
        <dbReference type="Proteomes" id="UP000050783"/>
    </source>
</evidence>
<dbReference type="STRING" id="81569.RUM4293_01391"/>
<dbReference type="InterPro" id="IPR029066">
    <property type="entry name" value="PLP-binding_barrel"/>
</dbReference>
<dbReference type="AlphaFoldDB" id="A0A0P1EIY2"/>
<protein>
    <recommendedName>
        <fullName evidence="2">Pyridoxal phosphate homeostasis protein</fullName>
        <shortName evidence="2">PLP homeostasis protein</shortName>
    </recommendedName>
</protein>
<dbReference type="HAMAP" id="MF_02087">
    <property type="entry name" value="PLP_homeostasis"/>
    <property type="match status" value="1"/>
</dbReference>
<feature type="domain" description="Alanine racemase N-terminal" evidence="5">
    <location>
        <begin position="18"/>
        <end position="214"/>
    </location>
</feature>
<evidence type="ECO:0000256" key="3">
    <source>
        <dbReference type="PIRSR" id="PIRSR004848-1"/>
    </source>
</evidence>
<reference evidence="6 7" key="1">
    <citation type="submission" date="2015-09" db="EMBL/GenBank/DDBJ databases">
        <authorList>
            <consortium name="Swine Surveillance"/>
        </authorList>
    </citation>
    <scope>NUCLEOTIDE SEQUENCE [LARGE SCALE GENOMIC DNA]</scope>
    <source>
        <strain evidence="6 7">CECT 4292</strain>
    </source>
</reference>
<sequence length="219" mass="23625">MSLHDITSRMAKAESAAGRLAGSTKLIAVSKVQPNERVEAVLSQGHRCFGENRVQEAAEKWPGFKEQFSGIDLHLIGPLQTNKARQAIELFNAIHSVDRPKLAKTLARLAQEVGHCPDLFIQVNTGEEEQKAGIMPVDADAFIAECRELDLPVQGLMAIPPVEEEPSLHFALLAKIAERNGLEGLSMGMSGDFEQAIALGATHVRVGSAIFGERVKPAG</sequence>
<dbReference type="PANTHER" id="PTHR10146">
    <property type="entry name" value="PROLINE SYNTHETASE CO-TRANSCRIBED BACTERIAL HOMOLOG PROTEIN"/>
    <property type="match status" value="1"/>
</dbReference>
<dbReference type="GeneID" id="55495783"/>
<dbReference type="RefSeq" id="WP_058279746.1">
    <property type="nucleotide sequence ID" value="NZ_CYPU01000074.1"/>
</dbReference>
<evidence type="ECO:0000259" key="5">
    <source>
        <dbReference type="Pfam" id="PF01168"/>
    </source>
</evidence>
<dbReference type="PANTHER" id="PTHR10146:SF14">
    <property type="entry name" value="PYRIDOXAL PHOSPHATE HOMEOSTASIS PROTEIN"/>
    <property type="match status" value="1"/>
</dbReference>
<dbReference type="FunFam" id="3.20.20.10:FF:000018">
    <property type="entry name" value="Pyridoxal phosphate homeostasis protein"/>
    <property type="match status" value="1"/>
</dbReference>
<evidence type="ECO:0000256" key="2">
    <source>
        <dbReference type="HAMAP-Rule" id="MF_02087"/>
    </source>
</evidence>
<dbReference type="OrthoDB" id="9804072at2"/>
<evidence type="ECO:0000256" key="1">
    <source>
        <dbReference type="ARBA" id="ARBA00022898"/>
    </source>
</evidence>
<dbReference type="EMBL" id="CYPU01000074">
    <property type="protein sequence ID" value="CUH50457.1"/>
    <property type="molecule type" value="Genomic_DNA"/>
</dbReference>
<dbReference type="InterPro" id="IPR001608">
    <property type="entry name" value="Ala_racemase_N"/>
</dbReference>
<dbReference type="Proteomes" id="UP000050783">
    <property type="component" value="Unassembled WGS sequence"/>
</dbReference>
<feature type="modified residue" description="N6-(pyridoxal phosphate)lysine" evidence="2 3">
    <location>
        <position position="31"/>
    </location>
</feature>
<dbReference type="InterPro" id="IPR011078">
    <property type="entry name" value="PyrdxlP_homeostasis"/>
</dbReference>
<proteinExistence type="inferred from homology"/>
<keyword evidence="1 2" id="KW-0663">Pyridoxal phosphate</keyword>
<dbReference type="Pfam" id="PF01168">
    <property type="entry name" value="Ala_racemase_N"/>
    <property type="match status" value="1"/>
</dbReference>
<dbReference type="PIRSF" id="PIRSF004848">
    <property type="entry name" value="YBL036c_PLPDEIII"/>
    <property type="match status" value="1"/>
</dbReference>
<comment type="function">
    <text evidence="2">Pyridoxal 5'-phosphate (PLP)-binding protein, which is involved in PLP homeostasis.</text>
</comment>
<comment type="cofactor">
    <cofactor evidence="3">
        <name>pyridoxal 5'-phosphate</name>
        <dbReference type="ChEBI" id="CHEBI:597326"/>
    </cofactor>
</comment>
<organism evidence="6 7">
    <name type="scientific">Ruegeria atlantica</name>
    <dbReference type="NCBI Taxonomy" id="81569"/>
    <lineage>
        <taxon>Bacteria</taxon>
        <taxon>Pseudomonadati</taxon>
        <taxon>Pseudomonadota</taxon>
        <taxon>Alphaproteobacteria</taxon>
        <taxon>Rhodobacterales</taxon>
        <taxon>Roseobacteraceae</taxon>
        <taxon>Ruegeria</taxon>
    </lineage>
</organism>
<gene>
    <name evidence="6" type="ORF">RUA4292_04666</name>
</gene>
<dbReference type="NCBIfam" id="TIGR00044">
    <property type="entry name" value="YggS family pyridoxal phosphate-dependent enzyme"/>
    <property type="match status" value="1"/>
</dbReference>
<name>A0A0P1EIY2_9RHOB</name>
<comment type="similarity">
    <text evidence="2 4">Belongs to the pyridoxal phosphate-binding protein YggS/PROSC family.</text>
</comment>
<accession>A0A0P1EIY2</accession>
<dbReference type="SUPFAM" id="SSF51419">
    <property type="entry name" value="PLP-binding barrel"/>
    <property type="match status" value="1"/>
</dbReference>